<dbReference type="PANTHER" id="PTHR30537:SF5">
    <property type="entry name" value="HTH-TYPE TRANSCRIPTIONAL ACTIVATOR TTDR-RELATED"/>
    <property type="match status" value="1"/>
</dbReference>
<dbReference type="PROSITE" id="PS50931">
    <property type="entry name" value="HTH_LYSR"/>
    <property type="match status" value="1"/>
</dbReference>
<dbReference type="InterPro" id="IPR058163">
    <property type="entry name" value="LysR-type_TF_proteobact-type"/>
</dbReference>
<dbReference type="Gene3D" id="3.40.190.290">
    <property type="match status" value="1"/>
</dbReference>
<dbReference type="SUPFAM" id="SSF53850">
    <property type="entry name" value="Periplasmic binding protein-like II"/>
    <property type="match status" value="1"/>
</dbReference>
<evidence type="ECO:0000256" key="4">
    <source>
        <dbReference type="ARBA" id="ARBA00023125"/>
    </source>
</evidence>
<proteinExistence type="inferred from homology"/>
<dbReference type="Proteomes" id="UP000215134">
    <property type="component" value="Chromosome 1"/>
</dbReference>
<dbReference type="STRING" id="1411141.GCA_001590885_04484"/>
<dbReference type="Gene3D" id="1.10.10.10">
    <property type="entry name" value="Winged helix-like DNA-binding domain superfamily/Winged helix DNA-binding domain"/>
    <property type="match status" value="1"/>
</dbReference>
<dbReference type="EMBL" id="LT906479">
    <property type="protein sequence ID" value="SNW04302.1"/>
    <property type="molecule type" value="Genomic_DNA"/>
</dbReference>
<protein>
    <submittedName>
        <fullName evidence="7">D-malate degradation protein R</fullName>
    </submittedName>
</protein>
<dbReference type="Pfam" id="PF00126">
    <property type="entry name" value="HTH_1"/>
    <property type="match status" value="1"/>
</dbReference>
<evidence type="ECO:0000256" key="2">
    <source>
        <dbReference type="ARBA" id="ARBA00022491"/>
    </source>
</evidence>
<dbReference type="InterPro" id="IPR000847">
    <property type="entry name" value="LysR_HTH_N"/>
</dbReference>
<dbReference type="InterPro" id="IPR036390">
    <property type="entry name" value="WH_DNA-bd_sf"/>
</dbReference>
<reference evidence="7 8" key="1">
    <citation type="submission" date="2017-06" db="EMBL/GenBank/DDBJ databases">
        <authorList>
            <consortium name="Pathogen Informatics"/>
        </authorList>
    </citation>
    <scope>NUCLEOTIDE SEQUENCE [LARGE SCALE GENOMIC DNA]</scope>
    <source>
        <strain evidence="7 8">NCTC12148</strain>
    </source>
</reference>
<evidence type="ECO:0000313" key="8">
    <source>
        <dbReference type="Proteomes" id="UP000215134"/>
    </source>
</evidence>
<dbReference type="FunFam" id="1.10.10.10:FF:000001">
    <property type="entry name" value="LysR family transcriptional regulator"/>
    <property type="match status" value="1"/>
</dbReference>
<dbReference type="InterPro" id="IPR036388">
    <property type="entry name" value="WH-like_DNA-bd_sf"/>
</dbReference>
<comment type="similarity">
    <text evidence="1">Belongs to the LysR transcriptional regulatory family.</text>
</comment>
<organism evidence="7 8">
    <name type="scientific">Serratia ficaria</name>
    <dbReference type="NCBI Taxonomy" id="61651"/>
    <lineage>
        <taxon>Bacteria</taxon>
        <taxon>Pseudomonadati</taxon>
        <taxon>Pseudomonadota</taxon>
        <taxon>Gammaproteobacteria</taxon>
        <taxon>Enterobacterales</taxon>
        <taxon>Yersiniaceae</taxon>
        <taxon>Serratia</taxon>
    </lineage>
</organism>
<keyword evidence="8" id="KW-1185">Reference proteome</keyword>
<evidence type="ECO:0000256" key="5">
    <source>
        <dbReference type="ARBA" id="ARBA00023163"/>
    </source>
</evidence>
<dbReference type="GeneID" id="75028936"/>
<dbReference type="Pfam" id="PF03466">
    <property type="entry name" value="LysR_substrate"/>
    <property type="match status" value="1"/>
</dbReference>
<evidence type="ECO:0000259" key="6">
    <source>
        <dbReference type="PROSITE" id="PS50931"/>
    </source>
</evidence>
<dbReference type="GO" id="GO:0003700">
    <property type="term" value="F:DNA-binding transcription factor activity"/>
    <property type="evidence" value="ECO:0007669"/>
    <property type="project" value="InterPro"/>
</dbReference>
<dbReference type="InterPro" id="IPR005119">
    <property type="entry name" value="LysR_subst-bd"/>
</dbReference>
<keyword evidence="5" id="KW-0804">Transcription</keyword>
<dbReference type="OrthoDB" id="9813056at2"/>
<keyword evidence="2" id="KW-0678">Repressor</keyword>
<keyword evidence="4" id="KW-0238">DNA-binding</keyword>
<feature type="domain" description="HTH lysR-type" evidence="6">
    <location>
        <begin position="3"/>
        <end position="60"/>
    </location>
</feature>
<dbReference type="PANTHER" id="PTHR30537">
    <property type="entry name" value="HTH-TYPE TRANSCRIPTIONAL REGULATOR"/>
    <property type="match status" value="1"/>
</dbReference>
<dbReference type="KEGG" id="sfj:SAMEA4384070_3808"/>
<dbReference type="SUPFAM" id="SSF46785">
    <property type="entry name" value="Winged helix' DNA-binding domain"/>
    <property type="match status" value="1"/>
</dbReference>
<dbReference type="RefSeq" id="WP_061800220.1">
    <property type="nucleotide sequence ID" value="NZ_CAMIQD010000006.1"/>
</dbReference>
<dbReference type="GO" id="GO:0003677">
    <property type="term" value="F:DNA binding"/>
    <property type="evidence" value="ECO:0007669"/>
    <property type="project" value="UniProtKB-KW"/>
</dbReference>
<name>A0A240C9P0_SERFI</name>
<evidence type="ECO:0000256" key="1">
    <source>
        <dbReference type="ARBA" id="ARBA00009437"/>
    </source>
</evidence>
<evidence type="ECO:0000256" key="3">
    <source>
        <dbReference type="ARBA" id="ARBA00023015"/>
    </source>
</evidence>
<evidence type="ECO:0000313" key="7">
    <source>
        <dbReference type="EMBL" id="SNW04302.1"/>
    </source>
</evidence>
<accession>A0A240C9P0</accession>
<gene>
    <name evidence="7" type="primary">dmlR_28</name>
    <name evidence="7" type="ORF">SAMEA4384070_03808</name>
</gene>
<dbReference type="AlphaFoldDB" id="A0A240C9P0"/>
<keyword evidence="3" id="KW-0805">Transcription regulation</keyword>
<sequence>MNTDLEDLHAFLAVARAGGFREGARTLGRSASGVSDAIRRLEKQLGVRLFNRTTRSVTPTAAGYSLLERLGPALDEVRSALDVVNGFRDKPAGTLRLNVPVSVARLALPALIPAFLAAYPDIKLEIQTEESFVDVLAAGCDAGIRYEERLEKDMIAVPIGPRVQRFAAAASPAYLARCGRPAHPQELLTHACLLGRFPSGKIYPWEFERRGETLEIYPDGPLMVQAGGATDLAVAAAIAGVGIIYLFEDWLAPSLASGELEPVLEAWWPQFSGPFLYYSDRRFIPSPLRAFIDFIRQAPKATA</sequence>